<sequence length="51" mass="5697">FYIDPKSPGIVRGGFYDDMGGIIVGERSMLIGIYAQEVCDMLNAQIKEKEK</sequence>
<evidence type="ECO:0000313" key="1">
    <source>
        <dbReference type="EMBL" id="KKK72612.1"/>
    </source>
</evidence>
<accession>A0A0F8XU16</accession>
<organism evidence="1">
    <name type="scientific">marine sediment metagenome</name>
    <dbReference type="NCBI Taxonomy" id="412755"/>
    <lineage>
        <taxon>unclassified sequences</taxon>
        <taxon>metagenomes</taxon>
        <taxon>ecological metagenomes</taxon>
    </lineage>
</organism>
<reference evidence="1" key="1">
    <citation type="journal article" date="2015" name="Nature">
        <title>Complex archaea that bridge the gap between prokaryotes and eukaryotes.</title>
        <authorList>
            <person name="Spang A."/>
            <person name="Saw J.H."/>
            <person name="Jorgensen S.L."/>
            <person name="Zaremba-Niedzwiedzka K."/>
            <person name="Martijn J."/>
            <person name="Lind A.E."/>
            <person name="van Eijk R."/>
            <person name="Schleper C."/>
            <person name="Guy L."/>
            <person name="Ettema T.J."/>
        </authorList>
    </citation>
    <scope>NUCLEOTIDE SEQUENCE</scope>
</reference>
<name>A0A0F8XU16_9ZZZZ</name>
<gene>
    <name evidence="1" type="ORF">LCGC14_2902150</name>
</gene>
<protein>
    <submittedName>
        <fullName evidence="1">Uncharacterized protein</fullName>
    </submittedName>
</protein>
<feature type="non-terminal residue" evidence="1">
    <location>
        <position position="1"/>
    </location>
</feature>
<dbReference type="AlphaFoldDB" id="A0A0F8XU16"/>
<comment type="caution">
    <text evidence="1">The sequence shown here is derived from an EMBL/GenBank/DDBJ whole genome shotgun (WGS) entry which is preliminary data.</text>
</comment>
<proteinExistence type="predicted"/>
<dbReference type="EMBL" id="LAZR01057174">
    <property type="protein sequence ID" value="KKK72612.1"/>
    <property type="molecule type" value="Genomic_DNA"/>
</dbReference>